<comment type="caution">
    <text evidence="3">The sequence shown here is derived from an EMBL/GenBank/DDBJ whole genome shotgun (WGS) entry which is preliminary data.</text>
</comment>
<feature type="compositionally biased region" description="Polar residues" evidence="1">
    <location>
        <begin position="51"/>
        <end position="61"/>
    </location>
</feature>
<reference evidence="3" key="1">
    <citation type="submission" date="2019-07" db="EMBL/GenBank/DDBJ databases">
        <title>Hyphodiscus hymeniophilus genome sequencing and assembly.</title>
        <authorList>
            <person name="Kramer G."/>
            <person name="Nodwell J."/>
        </authorList>
    </citation>
    <scope>NUCLEOTIDE SEQUENCE</scope>
    <source>
        <strain evidence="3">ATCC 34498</strain>
    </source>
</reference>
<evidence type="ECO:0000256" key="2">
    <source>
        <dbReference type="SAM" id="Phobius"/>
    </source>
</evidence>
<protein>
    <submittedName>
        <fullName evidence="3">Uncharacterized protein</fullName>
    </submittedName>
</protein>
<keyword evidence="2" id="KW-0812">Transmembrane</keyword>
<name>A0A9P6VR63_9HELO</name>
<accession>A0A9P6VR63</accession>
<dbReference type="Proteomes" id="UP000785200">
    <property type="component" value="Unassembled WGS sequence"/>
</dbReference>
<evidence type="ECO:0000313" key="3">
    <source>
        <dbReference type="EMBL" id="KAG0652697.1"/>
    </source>
</evidence>
<feature type="region of interest" description="Disordered" evidence="1">
    <location>
        <begin position="37"/>
        <end position="82"/>
    </location>
</feature>
<keyword evidence="2" id="KW-1133">Transmembrane helix</keyword>
<gene>
    <name evidence="3" type="ORF">D0Z07_0738</name>
</gene>
<dbReference type="EMBL" id="VNKQ01000002">
    <property type="protein sequence ID" value="KAG0652697.1"/>
    <property type="molecule type" value="Genomic_DNA"/>
</dbReference>
<sequence>MANHELPAWEAPSADSTPRNSFWRRLTQPFNTKNPFLTISEPSVDHKPTFAGTQNPFTRTQNFDKESGVSEPAAATSTTANELKSRGTQRRILGRSRRSVIICAVAAVLLLALIIGLAVGLSRHKYVNLNTFINHSPI</sequence>
<proteinExistence type="predicted"/>
<dbReference type="AlphaFoldDB" id="A0A9P6VR63"/>
<feature type="transmembrane region" description="Helical" evidence="2">
    <location>
        <begin position="100"/>
        <end position="121"/>
    </location>
</feature>
<organism evidence="3 4">
    <name type="scientific">Hyphodiscus hymeniophilus</name>
    <dbReference type="NCBI Taxonomy" id="353542"/>
    <lineage>
        <taxon>Eukaryota</taxon>
        <taxon>Fungi</taxon>
        <taxon>Dikarya</taxon>
        <taxon>Ascomycota</taxon>
        <taxon>Pezizomycotina</taxon>
        <taxon>Leotiomycetes</taxon>
        <taxon>Helotiales</taxon>
        <taxon>Hyphodiscaceae</taxon>
        <taxon>Hyphodiscus</taxon>
    </lineage>
</organism>
<evidence type="ECO:0000313" key="4">
    <source>
        <dbReference type="Proteomes" id="UP000785200"/>
    </source>
</evidence>
<keyword evidence="4" id="KW-1185">Reference proteome</keyword>
<keyword evidence="2" id="KW-0472">Membrane</keyword>
<feature type="region of interest" description="Disordered" evidence="1">
    <location>
        <begin position="1"/>
        <end position="21"/>
    </location>
</feature>
<evidence type="ECO:0000256" key="1">
    <source>
        <dbReference type="SAM" id="MobiDB-lite"/>
    </source>
</evidence>